<keyword evidence="7 12" id="KW-0521">NADP</keyword>
<evidence type="ECO:0000256" key="8">
    <source>
        <dbReference type="ARBA" id="ARBA00023002"/>
    </source>
</evidence>
<dbReference type="EC" id="3.5.4.9" evidence="12"/>
<dbReference type="Proteomes" id="UP000594001">
    <property type="component" value="Chromosome"/>
</dbReference>
<comment type="catalytic activity">
    <reaction evidence="12">
        <text>(6R)-5,10-methenyltetrahydrofolate + H2O = (6R)-10-formyltetrahydrofolate + H(+)</text>
        <dbReference type="Rhea" id="RHEA:23700"/>
        <dbReference type="ChEBI" id="CHEBI:15377"/>
        <dbReference type="ChEBI" id="CHEBI:15378"/>
        <dbReference type="ChEBI" id="CHEBI:57455"/>
        <dbReference type="ChEBI" id="CHEBI:195366"/>
        <dbReference type="EC" id="3.5.4.9"/>
    </reaction>
</comment>
<dbReference type="Pfam" id="PF02882">
    <property type="entry name" value="THF_DHG_CYH_C"/>
    <property type="match status" value="1"/>
</dbReference>
<dbReference type="GO" id="GO:0004488">
    <property type="term" value="F:methylenetetrahydrofolate dehydrogenase (NADP+) activity"/>
    <property type="evidence" value="ECO:0007669"/>
    <property type="project" value="UniProtKB-UniRule"/>
</dbReference>
<reference evidence="15 16" key="1">
    <citation type="submission" date="2020-06" db="EMBL/GenBank/DDBJ databases">
        <title>The endosymbiont of the kinetoplastid Bodo saltans is a Paracaedibacter-like alpha-proteobacterium possessing a putative toxin-antitoxin system.</title>
        <authorList>
            <person name="Midha S."/>
            <person name="Rigden D.J."/>
            <person name="Siozios S."/>
            <person name="Hurst G.D.D."/>
            <person name="Jackson A.P."/>
        </authorList>
    </citation>
    <scope>NUCLEOTIDE SEQUENCE [LARGE SCALE GENOMIC DNA]</scope>
    <source>
        <strain evidence="15">Lake Konstanz</strain>
    </source>
</reference>
<comment type="pathway">
    <text evidence="1 12">One-carbon metabolism; tetrahydrofolate interconversion.</text>
</comment>
<evidence type="ECO:0000256" key="1">
    <source>
        <dbReference type="ARBA" id="ARBA00004777"/>
    </source>
</evidence>
<evidence type="ECO:0000259" key="13">
    <source>
        <dbReference type="Pfam" id="PF00763"/>
    </source>
</evidence>
<dbReference type="SUPFAM" id="SSF51735">
    <property type="entry name" value="NAD(P)-binding Rossmann-fold domains"/>
    <property type="match status" value="1"/>
</dbReference>
<keyword evidence="5 12" id="KW-0658">Purine biosynthesis</keyword>
<dbReference type="GO" id="GO:0000105">
    <property type="term" value="P:L-histidine biosynthetic process"/>
    <property type="evidence" value="ECO:0007669"/>
    <property type="project" value="UniProtKB-KW"/>
</dbReference>
<dbReference type="InterPro" id="IPR036291">
    <property type="entry name" value="NAD(P)-bd_dom_sf"/>
</dbReference>
<evidence type="ECO:0000256" key="2">
    <source>
        <dbReference type="ARBA" id="ARBA00011738"/>
    </source>
</evidence>
<dbReference type="HAMAP" id="MF_01576">
    <property type="entry name" value="THF_DHG_CYH"/>
    <property type="match status" value="1"/>
</dbReference>
<dbReference type="InterPro" id="IPR020631">
    <property type="entry name" value="THF_DH/CycHdrlase_NAD-bd_dom"/>
</dbReference>
<sequence>MTVTLINGLTTAESIRNTVKESAAEFFATHSIKPGLAVILIGENPASLSYVNIKLKRCAELGIHAELIKFDVNVSEDTVIHAIDVLNARHDIHGIIIQLPLPPHLCANTLIDHVSPQKDVDGLHLHNIGALHSSRPGIIPCTPKGVLTLLKTIPVALKGKHAVVIGRSLIVGRPMTALLLKEHCTVTHIHRYSENWASLTRQADIVVVATGVPNLLKAEHIKPGAVIIDVGSTRVIHDDGSSTFVGDVAPDVFQKAGYITPVPGGVGPMTVAMLLQNTVDTAWSQHNDR</sequence>
<dbReference type="EMBL" id="CP054719">
    <property type="protein sequence ID" value="QOL19442.1"/>
    <property type="molecule type" value="Genomic_DNA"/>
</dbReference>
<dbReference type="GO" id="GO:0006164">
    <property type="term" value="P:purine nucleotide biosynthetic process"/>
    <property type="evidence" value="ECO:0007669"/>
    <property type="project" value="UniProtKB-KW"/>
</dbReference>
<name>A0A7L9RSA9_9PROT</name>
<dbReference type="SUPFAM" id="SSF53223">
    <property type="entry name" value="Aminoacid dehydrogenase-like, N-terminal domain"/>
    <property type="match status" value="1"/>
</dbReference>
<evidence type="ECO:0000259" key="14">
    <source>
        <dbReference type="Pfam" id="PF02882"/>
    </source>
</evidence>
<gene>
    <name evidence="12 15" type="primary">folD</name>
    <name evidence="15" type="ORF">CPBP_00195</name>
</gene>
<evidence type="ECO:0000256" key="9">
    <source>
        <dbReference type="ARBA" id="ARBA00023102"/>
    </source>
</evidence>
<dbReference type="InterPro" id="IPR020867">
    <property type="entry name" value="THF_DH/CycHdrlase_CS"/>
</dbReference>
<dbReference type="GO" id="GO:0004477">
    <property type="term" value="F:methenyltetrahydrofolate cyclohydrolase activity"/>
    <property type="evidence" value="ECO:0007669"/>
    <property type="project" value="UniProtKB-UniRule"/>
</dbReference>
<feature type="domain" description="Tetrahydrofolate dehydrogenase/cyclohydrolase NAD(P)-binding" evidence="14">
    <location>
        <begin position="140"/>
        <end position="283"/>
    </location>
</feature>
<feature type="binding site" evidence="12">
    <location>
        <begin position="166"/>
        <end position="168"/>
    </location>
    <ligand>
        <name>NADP(+)</name>
        <dbReference type="ChEBI" id="CHEBI:58349"/>
    </ligand>
</feature>
<comment type="subunit">
    <text evidence="2 12">Homodimer.</text>
</comment>
<keyword evidence="16" id="KW-1185">Reference proteome</keyword>
<keyword evidence="6 12" id="KW-0378">Hydrolase</keyword>
<accession>A0A7L9RSA9</accession>
<dbReference type="UniPathway" id="UPA00193"/>
<evidence type="ECO:0000256" key="12">
    <source>
        <dbReference type="HAMAP-Rule" id="MF_01576"/>
    </source>
</evidence>
<dbReference type="KEGG" id="pbal:CPBP_00195"/>
<dbReference type="GO" id="GO:0035999">
    <property type="term" value="P:tetrahydrofolate interconversion"/>
    <property type="evidence" value="ECO:0007669"/>
    <property type="project" value="UniProtKB-UniRule"/>
</dbReference>
<keyword evidence="10 12" id="KW-0486">Methionine biosynthesis</keyword>
<evidence type="ECO:0000256" key="6">
    <source>
        <dbReference type="ARBA" id="ARBA00022801"/>
    </source>
</evidence>
<dbReference type="FunFam" id="3.40.50.720:FF:000006">
    <property type="entry name" value="Bifunctional protein FolD"/>
    <property type="match status" value="1"/>
</dbReference>
<comment type="caution">
    <text evidence="12">Lacks conserved residue(s) required for the propagation of feature annotation.</text>
</comment>
<dbReference type="PROSITE" id="PS00767">
    <property type="entry name" value="THF_DHG_CYH_2"/>
    <property type="match status" value="1"/>
</dbReference>
<dbReference type="InterPro" id="IPR000672">
    <property type="entry name" value="THF_DH/CycHdrlase"/>
</dbReference>
<dbReference type="Gene3D" id="3.40.50.720">
    <property type="entry name" value="NAD(P)-binding Rossmann-like Domain"/>
    <property type="match status" value="1"/>
</dbReference>
<dbReference type="PANTHER" id="PTHR48099">
    <property type="entry name" value="C-1-TETRAHYDROFOLATE SYNTHASE, CYTOPLASMIC-RELATED"/>
    <property type="match status" value="1"/>
</dbReference>
<dbReference type="PANTHER" id="PTHR48099:SF5">
    <property type="entry name" value="C-1-TETRAHYDROFOLATE SYNTHASE, CYTOPLASMIC"/>
    <property type="match status" value="1"/>
</dbReference>
<evidence type="ECO:0000256" key="7">
    <source>
        <dbReference type="ARBA" id="ARBA00022857"/>
    </source>
</evidence>
<dbReference type="EC" id="1.5.1.5" evidence="12"/>
<keyword evidence="9 12" id="KW-0368">Histidine biosynthesis</keyword>
<dbReference type="Gene3D" id="3.40.50.10860">
    <property type="entry name" value="Leucine Dehydrogenase, chain A, domain 1"/>
    <property type="match status" value="1"/>
</dbReference>
<keyword evidence="4 12" id="KW-0028">Amino-acid biosynthesis</keyword>
<evidence type="ECO:0000256" key="5">
    <source>
        <dbReference type="ARBA" id="ARBA00022755"/>
    </source>
</evidence>
<dbReference type="PRINTS" id="PR00085">
    <property type="entry name" value="THFDHDRGNASE"/>
</dbReference>
<keyword evidence="8 12" id="KW-0560">Oxidoreductase</keyword>
<feature type="domain" description="Tetrahydrofolate dehydrogenase/cyclohydrolase catalytic" evidence="13">
    <location>
        <begin position="6"/>
        <end position="121"/>
    </location>
</feature>
<evidence type="ECO:0000256" key="10">
    <source>
        <dbReference type="ARBA" id="ARBA00023167"/>
    </source>
</evidence>
<dbReference type="GO" id="GO:0009086">
    <property type="term" value="P:methionine biosynthetic process"/>
    <property type="evidence" value="ECO:0007669"/>
    <property type="project" value="UniProtKB-KW"/>
</dbReference>
<keyword evidence="3 12" id="KW-0554">One-carbon metabolism</keyword>
<dbReference type="AlphaFoldDB" id="A0A7L9RSA9"/>
<organism evidence="15 16">
    <name type="scientific">Candidatus Bodocaedibacter vickermanii</name>
    <dbReference type="NCBI Taxonomy" id="2741701"/>
    <lineage>
        <taxon>Bacteria</taxon>
        <taxon>Pseudomonadati</taxon>
        <taxon>Pseudomonadota</taxon>
        <taxon>Alphaproteobacteria</taxon>
        <taxon>Holosporales</taxon>
        <taxon>Candidatus Paracaedibacteraceae</taxon>
        <taxon>Candidatus Bodocaedibacter</taxon>
    </lineage>
</organism>
<comment type="similarity">
    <text evidence="12">Belongs to the tetrahydrofolate dehydrogenase/cyclohydrolase family.</text>
</comment>
<evidence type="ECO:0000256" key="4">
    <source>
        <dbReference type="ARBA" id="ARBA00022605"/>
    </source>
</evidence>
<dbReference type="RefSeq" id="WP_350332195.1">
    <property type="nucleotide sequence ID" value="NZ_CP054719.1"/>
</dbReference>
<dbReference type="Pfam" id="PF00763">
    <property type="entry name" value="THF_DHG_CYH"/>
    <property type="match status" value="1"/>
</dbReference>
<keyword evidence="11 12" id="KW-0511">Multifunctional enzyme</keyword>
<proteinExistence type="inferred from homology"/>
<evidence type="ECO:0000256" key="11">
    <source>
        <dbReference type="ARBA" id="ARBA00023268"/>
    </source>
</evidence>
<dbReference type="InterPro" id="IPR020630">
    <property type="entry name" value="THF_DH/CycHdrlase_cat_dom"/>
</dbReference>
<dbReference type="FunFam" id="3.40.50.10860:FF:000005">
    <property type="entry name" value="C-1-tetrahydrofolate synthase, cytoplasmic, putative"/>
    <property type="match status" value="1"/>
</dbReference>
<dbReference type="GO" id="GO:0005829">
    <property type="term" value="C:cytosol"/>
    <property type="evidence" value="ECO:0007669"/>
    <property type="project" value="TreeGrafter"/>
</dbReference>
<dbReference type="CDD" id="cd01080">
    <property type="entry name" value="NAD_bind_m-THF_DH_Cyclohyd"/>
    <property type="match status" value="1"/>
</dbReference>
<comment type="catalytic activity">
    <reaction evidence="12">
        <text>(6R)-5,10-methylene-5,6,7,8-tetrahydrofolate + NADP(+) = (6R)-5,10-methenyltetrahydrofolate + NADPH</text>
        <dbReference type="Rhea" id="RHEA:22812"/>
        <dbReference type="ChEBI" id="CHEBI:15636"/>
        <dbReference type="ChEBI" id="CHEBI:57455"/>
        <dbReference type="ChEBI" id="CHEBI:57783"/>
        <dbReference type="ChEBI" id="CHEBI:58349"/>
        <dbReference type="EC" id="1.5.1.5"/>
    </reaction>
</comment>
<comment type="function">
    <text evidence="12">Catalyzes the oxidation of 5,10-methylenetetrahydrofolate to 5,10-methenyltetrahydrofolate and then the hydrolysis of 5,10-methenyltetrahydrofolate to 10-formyltetrahydrofolate.</text>
</comment>
<evidence type="ECO:0000313" key="15">
    <source>
        <dbReference type="EMBL" id="QOL19442.1"/>
    </source>
</evidence>
<dbReference type="InterPro" id="IPR046346">
    <property type="entry name" value="Aminoacid_DH-like_N_sf"/>
</dbReference>
<evidence type="ECO:0000256" key="3">
    <source>
        <dbReference type="ARBA" id="ARBA00022563"/>
    </source>
</evidence>
<evidence type="ECO:0000313" key="16">
    <source>
        <dbReference type="Proteomes" id="UP000594001"/>
    </source>
</evidence>
<protein>
    <recommendedName>
        <fullName evidence="12">Bifunctional protein FolD</fullName>
    </recommendedName>
    <domain>
        <recommendedName>
            <fullName evidence="12">Methylenetetrahydrofolate dehydrogenase</fullName>
            <ecNumber evidence="12">1.5.1.5</ecNumber>
        </recommendedName>
    </domain>
    <domain>
        <recommendedName>
            <fullName evidence="12">Methenyltetrahydrofolate cyclohydrolase</fullName>
            <ecNumber evidence="12">3.5.4.9</ecNumber>
        </recommendedName>
    </domain>
</protein>